<dbReference type="EMBL" id="CABP01000068">
    <property type="protein sequence ID" value="CBI04478.1"/>
    <property type="molecule type" value="Genomic_DNA"/>
</dbReference>
<feature type="transmembrane region" description="Helical" evidence="1">
    <location>
        <begin position="177"/>
        <end position="197"/>
    </location>
</feature>
<accession>E6QBA2</accession>
<evidence type="ECO:0000256" key="1">
    <source>
        <dbReference type="SAM" id="Phobius"/>
    </source>
</evidence>
<gene>
    <name evidence="2" type="ORF">CARN5_2044</name>
</gene>
<organism evidence="2">
    <name type="scientific">mine drainage metagenome</name>
    <dbReference type="NCBI Taxonomy" id="410659"/>
    <lineage>
        <taxon>unclassified sequences</taxon>
        <taxon>metagenomes</taxon>
        <taxon>ecological metagenomes</taxon>
    </lineage>
</organism>
<proteinExistence type="predicted"/>
<evidence type="ECO:0000313" key="2">
    <source>
        <dbReference type="EMBL" id="CBI04478.1"/>
    </source>
</evidence>
<comment type="caution">
    <text evidence="2">The sequence shown here is derived from an EMBL/GenBank/DDBJ whole genome shotgun (WGS) entry which is preliminary data.</text>
</comment>
<dbReference type="AlphaFoldDB" id="E6QBA2"/>
<protein>
    <submittedName>
        <fullName evidence="2">Uncharacterized protein</fullName>
    </submittedName>
</protein>
<feature type="transmembrane region" description="Helical" evidence="1">
    <location>
        <begin position="147"/>
        <end position="165"/>
    </location>
</feature>
<keyword evidence="1" id="KW-0812">Transmembrane</keyword>
<reference evidence="2" key="1">
    <citation type="submission" date="2009-10" db="EMBL/GenBank/DDBJ databases">
        <title>Diversity of trophic interactions inside an arsenic-rich microbial ecosystem.</title>
        <authorList>
            <person name="Bertin P.N."/>
            <person name="Heinrich-Salmeron A."/>
            <person name="Pelletier E."/>
            <person name="Goulhen-Chollet F."/>
            <person name="Arsene-Ploetze F."/>
            <person name="Gallien S."/>
            <person name="Calteau A."/>
            <person name="Vallenet D."/>
            <person name="Casiot C."/>
            <person name="Chane-Woon-Ming B."/>
            <person name="Giloteaux L."/>
            <person name="Barakat M."/>
            <person name="Bonnefoy V."/>
            <person name="Bruneel O."/>
            <person name="Chandler M."/>
            <person name="Cleiss J."/>
            <person name="Duran R."/>
            <person name="Elbaz-Poulichet F."/>
            <person name="Fonknechten N."/>
            <person name="Lauga B."/>
            <person name="Mornico D."/>
            <person name="Ortet P."/>
            <person name="Schaeffer C."/>
            <person name="Siguier P."/>
            <person name="Alexander Thil Smith A."/>
            <person name="Van Dorsselaer A."/>
            <person name="Weissenbach J."/>
            <person name="Medigue C."/>
            <person name="Le Paslier D."/>
        </authorList>
    </citation>
    <scope>NUCLEOTIDE SEQUENCE</scope>
</reference>
<keyword evidence="1" id="KW-0472">Membrane</keyword>
<name>E6QBA2_9ZZZZ</name>
<keyword evidence="1" id="KW-1133">Transmembrane helix</keyword>
<sequence>MFCAKAKKQIAAIQEVVRHNGRGIHKRIDENRELMELLQTKAPALLREYPWVEGWIHSQDDFLVEIEKVAGIHLHQTPRLYPFPRPWPGTAPYIPQPQDDTSPISDDSGKVAYTLAEIKDKRKQLHTINWACLQVGGLVASPRLYRAFARGFIGGGLVLISLLWLKHLPGYPNLPLAYLPLLGGISIFISIFCWIYFRSTYPSRWLDLIDMKLAEYDPVDKEAYRDLQLDTRKDGHFKDWRVHQWVMQERHALQIARGDFSPTRNDFLRKRI</sequence>